<evidence type="ECO:0000256" key="1">
    <source>
        <dbReference type="SAM" id="Phobius"/>
    </source>
</evidence>
<feature type="transmembrane region" description="Helical" evidence="1">
    <location>
        <begin position="42"/>
        <end position="65"/>
    </location>
</feature>
<organism evidence="2">
    <name type="scientific">Cacopsylla melanoneura</name>
    <dbReference type="NCBI Taxonomy" id="428564"/>
    <lineage>
        <taxon>Eukaryota</taxon>
        <taxon>Metazoa</taxon>
        <taxon>Ecdysozoa</taxon>
        <taxon>Arthropoda</taxon>
        <taxon>Hexapoda</taxon>
        <taxon>Insecta</taxon>
        <taxon>Pterygota</taxon>
        <taxon>Neoptera</taxon>
        <taxon>Paraneoptera</taxon>
        <taxon>Hemiptera</taxon>
        <taxon>Sternorrhyncha</taxon>
        <taxon>Psylloidea</taxon>
        <taxon>Psyllidae</taxon>
        <taxon>Psyllinae</taxon>
        <taxon>Cacopsylla</taxon>
    </lineage>
</organism>
<proteinExistence type="predicted"/>
<keyword evidence="1" id="KW-0472">Membrane</keyword>
<evidence type="ECO:0000313" key="2">
    <source>
        <dbReference type="EMBL" id="CAG6790049.1"/>
    </source>
</evidence>
<sequence length="124" mass="13751">MDMYNSQVTSCLSVNGSLYTGCGVAPIILEKVSLLFINHTPIMIIPILLLIMILHSPIILLIMLLHTTIILLETHDVQNGKLVSNQNLLSLQCEICSIGNTVLVFSTICDSVVYTRCMRIDKSF</sequence>
<accession>A0A8D9FHU6</accession>
<protein>
    <submittedName>
        <fullName evidence="2">Uncharacterized protein</fullName>
    </submittedName>
</protein>
<reference evidence="2" key="1">
    <citation type="submission" date="2021-05" db="EMBL/GenBank/DDBJ databases">
        <authorList>
            <person name="Alioto T."/>
            <person name="Alioto T."/>
            <person name="Gomez Garrido J."/>
        </authorList>
    </citation>
    <scope>NUCLEOTIDE SEQUENCE</scope>
</reference>
<dbReference type="EMBL" id="HBUF01667991">
    <property type="protein sequence ID" value="CAG6790049.1"/>
    <property type="molecule type" value="Transcribed_RNA"/>
</dbReference>
<dbReference type="AlphaFoldDB" id="A0A8D9FHU6"/>
<keyword evidence="1" id="KW-0812">Transmembrane</keyword>
<name>A0A8D9FHU6_9HEMI</name>
<keyword evidence="1" id="KW-1133">Transmembrane helix</keyword>